<organism evidence="10 11">
    <name type="scientific">Arachnia rubra</name>
    <dbReference type="NCBI Taxonomy" id="1547448"/>
    <lineage>
        <taxon>Bacteria</taxon>
        <taxon>Bacillati</taxon>
        <taxon>Actinomycetota</taxon>
        <taxon>Actinomycetes</taxon>
        <taxon>Propionibacteriales</taxon>
        <taxon>Propionibacteriaceae</taxon>
        <taxon>Arachnia</taxon>
    </lineage>
</organism>
<evidence type="ECO:0000259" key="9">
    <source>
        <dbReference type="PROSITE" id="PS50263"/>
    </source>
</evidence>
<proteinExistence type="inferred from homology"/>
<dbReference type="Pfam" id="PF00795">
    <property type="entry name" value="CN_hydrolase"/>
    <property type="match status" value="1"/>
</dbReference>
<keyword evidence="7 8" id="KW-0012">Acyltransferase</keyword>
<feature type="domain" description="CN hydrolase" evidence="9">
    <location>
        <begin position="212"/>
        <end position="482"/>
    </location>
</feature>
<evidence type="ECO:0000313" key="11">
    <source>
        <dbReference type="Proteomes" id="UP000678513"/>
    </source>
</evidence>
<dbReference type="InterPro" id="IPR003010">
    <property type="entry name" value="C-N_Hydrolase"/>
</dbReference>
<dbReference type="PROSITE" id="PS50263">
    <property type="entry name" value="CN_HYDROLASE"/>
    <property type="match status" value="1"/>
</dbReference>
<evidence type="ECO:0000256" key="7">
    <source>
        <dbReference type="ARBA" id="ARBA00023315"/>
    </source>
</evidence>
<evidence type="ECO:0000313" key="10">
    <source>
        <dbReference type="EMBL" id="QUC06839.1"/>
    </source>
</evidence>
<gene>
    <name evidence="8 10" type="primary">lnt</name>
    <name evidence="10" type="ORF">J5A65_07520</name>
</gene>
<feature type="transmembrane region" description="Helical" evidence="8">
    <location>
        <begin position="60"/>
        <end position="80"/>
    </location>
</feature>
<feature type="transmembrane region" description="Helical" evidence="8">
    <location>
        <begin position="184"/>
        <end position="203"/>
    </location>
</feature>
<accession>A0ABX7Y144</accession>
<dbReference type="RefSeq" id="WP_212320832.1">
    <property type="nucleotide sequence ID" value="NZ_AP024463.1"/>
</dbReference>
<reference evidence="10 11" key="1">
    <citation type="submission" date="2021-03" db="EMBL/GenBank/DDBJ databases">
        <title>Human Oral Microbial Genomes.</title>
        <authorList>
            <person name="Johnston C.D."/>
            <person name="Chen T."/>
            <person name="Dewhirst F.E."/>
        </authorList>
    </citation>
    <scope>NUCLEOTIDE SEQUENCE [LARGE SCALE GENOMIC DNA]</scope>
    <source>
        <strain evidence="10 11">DSMZ 100122</strain>
    </source>
</reference>
<feature type="transmembrane region" description="Helical" evidence="8">
    <location>
        <begin position="86"/>
        <end position="107"/>
    </location>
</feature>
<keyword evidence="3 8" id="KW-0808">Transferase</keyword>
<dbReference type="Pfam" id="PF20154">
    <property type="entry name" value="LNT_N"/>
    <property type="match status" value="1"/>
</dbReference>
<protein>
    <recommendedName>
        <fullName evidence="8">Apolipoprotein N-acyltransferase</fullName>
        <shortName evidence="8">ALP N-acyltransferase</shortName>
        <ecNumber evidence="8">2.3.1.269</ecNumber>
    </recommendedName>
</protein>
<dbReference type="HAMAP" id="MF_01148">
    <property type="entry name" value="Lnt"/>
    <property type="match status" value="1"/>
</dbReference>
<feature type="transmembrane region" description="Helical" evidence="8">
    <location>
        <begin position="154"/>
        <end position="177"/>
    </location>
</feature>
<evidence type="ECO:0000256" key="6">
    <source>
        <dbReference type="ARBA" id="ARBA00023136"/>
    </source>
</evidence>
<keyword evidence="11" id="KW-1185">Reference proteome</keyword>
<sequence length="525" mass="56504">MTHVLPLERLQVHWAMIVFLALLAGLGLALGFAPWGLWPLTILGAGLFTWLVAGRGPWTGFGIGMLSGCILYGCTIWWVGAQAGPVVWVLVVVMAVWVGLIGIASSLITRLSGWCLLVPLAWSAVEYGAERIPFGGFPWLRLGYTTIDQPLAGWLPWIGVSGATWLVAMVGCCCLAVVVQRRRLIPLLATVSAFIIGGGSLLVPVDGGGQRIAVGMVQGNAQLGLSSGYIAATGAAPHHLSETIFLLADARAHGQQLDLIVWAENSTDTDPMLNPTTKAQVSAAAELAQVPIDLGAVTAGPEPRTRRTTTLVWVPGQGPTDHYHKRNLAPFGEFVPYRDVLEPMFPDVKRAGYQSIPGTEPGVVTVPTVTDPGLKVGTVICYELAYDQTVYDTVAHGAQIQVAQSTTHNFSGTTEPLQQMNINRVRAAELRREFIASTLNGYSGFIDARGRLYEPTREYTAAHRIYIVPERDNITPAVYLAPLLGLAQLLGCLAAGGISFYVGRRARLTGSLDRRHIVSKEQETQ</sequence>
<dbReference type="InterPro" id="IPR036526">
    <property type="entry name" value="C-N_Hydrolase_sf"/>
</dbReference>
<comment type="similarity">
    <text evidence="8">Belongs to the CN hydrolase family. Apolipoprotein N-acyltransferase subfamily.</text>
</comment>
<evidence type="ECO:0000256" key="8">
    <source>
        <dbReference type="HAMAP-Rule" id="MF_01148"/>
    </source>
</evidence>
<evidence type="ECO:0000256" key="2">
    <source>
        <dbReference type="ARBA" id="ARBA00022475"/>
    </source>
</evidence>
<name>A0ABX7Y144_9ACTN</name>
<keyword evidence="6 8" id="KW-0472">Membrane</keyword>
<evidence type="ECO:0000256" key="3">
    <source>
        <dbReference type="ARBA" id="ARBA00022679"/>
    </source>
</evidence>
<dbReference type="NCBIfam" id="TIGR00546">
    <property type="entry name" value="lnt"/>
    <property type="match status" value="1"/>
</dbReference>
<evidence type="ECO:0000256" key="1">
    <source>
        <dbReference type="ARBA" id="ARBA00004651"/>
    </source>
</evidence>
<dbReference type="Proteomes" id="UP000678513">
    <property type="component" value="Chromosome"/>
</dbReference>
<comment type="pathway">
    <text evidence="8">Protein modification; lipoprotein biosynthesis (N-acyl transfer).</text>
</comment>
<comment type="catalytic activity">
    <reaction evidence="8">
        <text>N-terminal S-1,2-diacyl-sn-glyceryl-L-cysteinyl-[lipoprotein] + a glycerophospholipid = N-acyl-S-1,2-diacyl-sn-glyceryl-L-cysteinyl-[lipoprotein] + a 2-acyl-sn-glycero-3-phospholipid + H(+)</text>
        <dbReference type="Rhea" id="RHEA:48228"/>
        <dbReference type="Rhea" id="RHEA-COMP:14681"/>
        <dbReference type="Rhea" id="RHEA-COMP:14684"/>
        <dbReference type="ChEBI" id="CHEBI:15378"/>
        <dbReference type="ChEBI" id="CHEBI:136912"/>
        <dbReference type="ChEBI" id="CHEBI:140656"/>
        <dbReference type="ChEBI" id="CHEBI:140657"/>
        <dbReference type="ChEBI" id="CHEBI:140660"/>
        <dbReference type="EC" id="2.3.1.269"/>
    </reaction>
</comment>
<dbReference type="InterPro" id="IPR004563">
    <property type="entry name" value="Apolipo_AcylTrfase"/>
</dbReference>
<dbReference type="SUPFAM" id="SSF56317">
    <property type="entry name" value="Carbon-nitrogen hydrolase"/>
    <property type="match status" value="1"/>
</dbReference>
<comment type="subcellular location">
    <subcellularLocation>
        <location evidence="1 8">Cell membrane</location>
        <topology evidence="1 8">Multi-pass membrane protein</topology>
    </subcellularLocation>
</comment>
<dbReference type="Gene3D" id="3.60.110.10">
    <property type="entry name" value="Carbon-nitrogen hydrolase"/>
    <property type="match status" value="1"/>
</dbReference>
<feature type="transmembrane region" description="Helical" evidence="8">
    <location>
        <begin position="479"/>
        <end position="502"/>
    </location>
</feature>
<dbReference type="EMBL" id="CP072384">
    <property type="protein sequence ID" value="QUC06839.1"/>
    <property type="molecule type" value="Genomic_DNA"/>
</dbReference>
<evidence type="ECO:0000256" key="4">
    <source>
        <dbReference type="ARBA" id="ARBA00022692"/>
    </source>
</evidence>
<dbReference type="PANTHER" id="PTHR38686">
    <property type="entry name" value="APOLIPOPROTEIN N-ACYLTRANSFERASE"/>
    <property type="match status" value="1"/>
</dbReference>
<evidence type="ECO:0000256" key="5">
    <source>
        <dbReference type="ARBA" id="ARBA00022989"/>
    </source>
</evidence>
<keyword evidence="5 8" id="KW-1133">Transmembrane helix</keyword>
<dbReference type="CDD" id="cd07571">
    <property type="entry name" value="ALP_N-acyl_transferase"/>
    <property type="match status" value="1"/>
</dbReference>
<dbReference type="EC" id="2.3.1.269" evidence="8"/>
<dbReference type="PANTHER" id="PTHR38686:SF1">
    <property type="entry name" value="APOLIPOPROTEIN N-ACYLTRANSFERASE"/>
    <property type="match status" value="1"/>
</dbReference>
<feature type="transmembrane region" description="Helical" evidence="8">
    <location>
        <begin position="12"/>
        <end position="30"/>
    </location>
</feature>
<feature type="transmembrane region" description="Helical" evidence="8">
    <location>
        <begin position="36"/>
        <end position="53"/>
    </location>
</feature>
<keyword evidence="2 8" id="KW-1003">Cell membrane</keyword>
<dbReference type="InterPro" id="IPR045378">
    <property type="entry name" value="LNT_N"/>
</dbReference>
<comment type="function">
    <text evidence="8">Catalyzes the phospholipid dependent N-acylation of the N-terminal cysteine of apolipoprotein, the last step in lipoprotein maturation.</text>
</comment>
<keyword evidence="4 8" id="KW-0812">Transmembrane</keyword>